<dbReference type="PANTHER" id="PTHR36943:SF1">
    <property type="entry name" value="CCHC-TYPE DOMAIN-CONTAINING PROTEIN"/>
    <property type="match status" value="1"/>
</dbReference>
<organism evidence="2 3">
    <name type="scientific">Opisthorchis viverrini</name>
    <name type="common">Southeast Asian liver fluke</name>
    <dbReference type="NCBI Taxonomy" id="6198"/>
    <lineage>
        <taxon>Eukaryota</taxon>
        <taxon>Metazoa</taxon>
        <taxon>Spiralia</taxon>
        <taxon>Lophotrochozoa</taxon>
        <taxon>Platyhelminthes</taxon>
        <taxon>Trematoda</taxon>
        <taxon>Digenea</taxon>
        <taxon>Opisthorchiida</taxon>
        <taxon>Opisthorchiata</taxon>
        <taxon>Opisthorchiidae</taxon>
        <taxon>Opisthorchis</taxon>
    </lineage>
</organism>
<dbReference type="Proteomes" id="UP000054324">
    <property type="component" value="Unassembled WGS sequence"/>
</dbReference>
<evidence type="ECO:0008006" key="4">
    <source>
        <dbReference type="Google" id="ProtNLM"/>
    </source>
</evidence>
<dbReference type="CTD" id="20319770"/>
<dbReference type="GeneID" id="20319770"/>
<dbReference type="RefSeq" id="XP_009168904.1">
    <property type="nucleotide sequence ID" value="XM_009170640.1"/>
</dbReference>
<sequence length="693" mass="79770">MTNLLILFPSNPPKVFSFDELAQLLKDIFYEPSSSLNFCCNCLNPVRSGIDDYLTYASVLNRQCERFKLRKRTEDQFKCLSFICGLQSPRDVDIRARLLSKFEQNPSVNHDTAIIDRTNLSQFDHVHAVSKIIQRPGAKKQSVAFSKPPTSYWKCNKWHFARFCPFKKHQCQKCHKKGYKEECCRTTFSQQGNWKCNGTSPVSAPSRSTSVRSATKKDTKKSACCTTFSQQGNKPFKQTMRPSKPHTKPVLVSFNPDWKRQRKFVRLQLDTASDITVIPKDIWKIMGRPLFNFTTRVALNASGGKLQLTGELPCSVLCNNIRFTGMLLALGYQAALWTRVHGIKKALRKLWSTTENNLTFVLAEKRKLVGPHRKADEYRALNKDSTIAGRELDTGQIADLGKFRYLVAGLRFIPKGLMIKVKEMDKQSTIFFYEPSSSLNFCCNCLNPVRSGIDDYLTYASVLNRQCERFKLRKRTEDQFKCLSFICGLQSPRDVDIRARLLSKFEQNPSVNHDTAIIDRTNLSQFDHVHAVSKIIQRPGAKKQSVAFSKPPTSYWKCNKWHFARFCPFKKHQCQKCHKKGYKEECCRTTFSQQGNKPFKQTMRPSKPHTKPVLVSFNPDWKRQRKFVRLQLDTASDITVIPKDIWKIMGRPLFNFTTRVALNASGGKVVLTHSVVEFHYDTESDSTFESWLR</sequence>
<feature type="region of interest" description="Disordered" evidence="1">
    <location>
        <begin position="197"/>
        <end position="217"/>
    </location>
</feature>
<gene>
    <name evidence="2" type="ORF">T265_05588</name>
</gene>
<accession>A0A074ZJX7</accession>
<keyword evidence="3" id="KW-1185">Reference proteome</keyword>
<dbReference type="PANTHER" id="PTHR36943">
    <property type="entry name" value="CCHC-TYPE DOMAIN-CONTAINING PROTEIN"/>
    <property type="match status" value="1"/>
</dbReference>
<dbReference type="AlphaFoldDB" id="A0A074ZJX7"/>
<evidence type="ECO:0000313" key="2">
    <source>
        <dbReference type="EMBL" id="KER27341.1"/>
    </source>
</evidence>
<reference evidence="2 3" key="1">
    <citation type="submission" date="2013-11" db="EMBL/GenBank/DDBJ databases">
        <title>Opisthorchis viverrini - life in the bile duct.</title>
        <authorList>
            <person name="Young N.D."/>
            <person name="Nagarajan N."/>
            <person name="Lin S.J."/>
            <person name="Korhonen P.K."/>
            <person name="Jex A.R."/>
            <person name="Hall R.S."/>
            <person name="Safavi-Hemami H."/>
            <person name="Kaewkong W."/>
            <person name="Bertrand D."/>
            <person name="Gao S."/>
            <person name="Seet Q."/>
            <person name="Wongkham S."/>
            <person name="Teh B.T."/>
            <person name="Wongkham C."/>
            <person name="Intapan P.M."/>
            <person name="Maleewong W."/>
            <person name="Yang X."/>
            <person name="Hu M."/>
            <person name="Wang Z."/>
            <person name="Hofmann A."/>
            <person name="Sternberg P.W."/>
            <person name="Tan P."/>
            <person name="Wang J."/>
            <person name="Gasser R.B."/>
        </authorList>
    </citation>
    <scope>NUCLEOTIDE SEQUENCE [LARGE SCALE GENOMIC DNA]</scope>
</reference>
<dbReference type="KEGG" id="ovi:T265_05588"/>
<name>A0A074ZJX7_OPIVI</name>
<feature type="compositionally biased region" description="Polar residues" evidence="1">
    <location>
        <begin position="197"/>
        <end position="213"/>
    </location>
</feature>
<evidence type="ECO:0000256" key="1">
    <source>
        <dbReference type="SAM" id="MobiDB-lite"/>
    </source>
</evidence>
<protein>
    <recommendedName>
        <fullName evidence="4">Peptidase A2 domain-containing protein</fullName>
    </recommendedName>
</protein>
<evidence type="ECO:0000313" key="3">
    <source>
        <dbReference type="Proteomes" id="UP000054324"/>
    </source>
</evidence>
<proteinExistence type="predicted"/>
<dbReference type="EMBL" id="KL596725">
    <property type="protein sequence ID" value="KER27341.1"/>
    <property type="molecule type" value="Genomic_DNA"/>
</dbReference>